<feature type="transmembrane region" description="Helical" evidence="1">
    <location>
        <begin position="32"/>
        <end position="51"/>
    </location>
</feature>
<sequence>MAKKKKKKEKAYYEKDIRPEHLKEEDKKKSDLFSNTSFMIAMGFLIVMYSRMLAIPLSARLIAILGLGVMGSGIVRSIKIHKGTLENSKGVKKYSKTNLIIDYIMILIIVAGMIFNAVMLFKAYF</sequence>
<organism evidence="2 3">
    <name type="scientific">Peptostreptococcus russellii</name>
    <dbReference type="NCBI Taxonomy" id="215200"/>
    <lineage>
        <taxon>Bacteria</taxon>
        <taxon>Bacillati</taxon>
        <taxon>Bacillota</taxon>
        <taxon>Clostridia</taxon>
        <taxon>Peptostreptococcales</taxon>
        <taxon>Peptostreptococcaceae</taxon>
        <taxon>Peptostreptococcus</taxon>
    </lineage>
</organism>
<feature type="transmembrane region" description="Helical" evidence="1">
    <location>
        <begin position="99"/>
        <end position="121"/>
    </location>
</feature>
<dbReference type="RefSeq" id="WP_106776651.1">
    <property type="nucleotide sequence ID" value="NZ_JYGE01000003.1"/>
</dbReference>
<feature type="transmembrane region" description="Helical" evidence="1">
    <location>
        <begin position="57"/>
        <end position="78"/>
    </location>
</feature>
<dbReference type="AlphaFoldDB" id="A0A2P7Q1P3"/>
<evidence type="ECO:0000256" key="1">
    <source>
        <dbReference type="SAM" id="Phobius"/>
    </source>
</evidence>
<comment type="caution">
    <text evidence="2">The sequence shown here is derived from an EMBL/GenBank/DDBJ whole genome shotgun (WGS) entry which is preliminary data.</text>
</comment>
<dbReference type="Proteomes" id="UP000241434">
    <property type="component" value="Unassembled WGS sequence"/>
</dbReference>
<keyword evidence="1" id="KW-1133">Transmembrane helix</keyword>
<keyword evidence="3" id="KW-1185">Reference proteome</keyword>
<reference evidence="2" key="1">
    <citation type="thesis" date="2015" institute="Rutgers" country="The State University of New Jersey, 14 College Farm Rd., New Brunswick, NJ, USA">
        <title>Ammonia toxicity in bacteria and its implications for treatment of and resource recovery from highly nitrogenous organic wastes.</title>
        <authorList>
            <person name="Luther A.K."/>
        </authorList>
    </citation>
    <scope>NUCLEOTIDE SEQUENCE</scope>
    <source>
        <strain evidence="2">RT-10B</strain>
    </source>
</reference>
<evidence type="ECO:0000313" key="2">
    <source>
        <dbReference type="EMBL" id="PSJ31891.1"/>
    </source>
</evidence>
<accession>A0A2P7Q1P3</accession>
<name>A0A2P7Q1P3_9FIRM</name>
<keyword evidence="1" id="KW-0812">Transmembrane</keyword>
<protein>
    <submittedName>
        <fullName evidence="2">Uncharacterized protein</fullName>
    </submittedName>
</protein>
<gene>
    <name evidence="2" type="ORF">UF10_04600</name>
</gene>
<proteinExistence type="predicted"/>
<evidence type="ECO:0000313" key="3">
    <source>
        <dbReference type="Proteomes" id="UP000241434"/>
    </source>
</evidence>
<dbReference type="EMBL" id="JYGE01000003">
    <property type="protein sequence ID" value="PSJ31891.1"/>
    <property type="molecule type" value="Genomic_DNA"/>
</dbReference>
<dbReference type="OrthoDB" id="9812980at2"/>
<keyword evidence="1" id="KW-0472">Membrane</keyword>